<dbReference type="Gene3D" id="1.10.760.10">
    <property type="entry name" value="Cytochrome c-like domain"/>
    <property type="match status" value="1"/>
</dbReference>
<proteinExistence type="predicted"/>
<accession>A0A318JKL3</accession>
<evidence type="ECO:0000313" key="9">
    <source>
        <dbReference type="EMBL" id="PXX50058.1"/>
    </source>
</evidence>
<reference evidence="9 10" key="1">
    <citation type="submission" date="2018-05" db="EMBL/GenBank/DDBJ databases">
        <title>Genomic Encyclopedia of Type Strains, Phase IV (KMG-IV): sequencing the most valuable type-strain genomes for metagenomic binning, comparative biology and taxonomic classification.</title>
        <authorList>
            <person name="Goeker M."/>
        </authorList>
    </citation>
    <scope>NUCLEOTIDE SEQUENCE [LARGE SCALE GENOMIC DNA]</scope>
    <source>
        <strain evidence="9 10">DSM 25134</strain>
    </source>
</reference>
<dbReference type="EMBL" id="QJKC01000003">
    <property type="protein sequence ID" value="PXX50058.1"/>
    <property type="molecule type" value="Genomic_DNA"/>
</dbReference>
<dbReference type="PANTHER" id="PTHR11961">
    <property type="entry name" value="CYTOCHROME C"/>
    <property type="match status" value="1"/>
</dbReference>
<keyword evidence="7" id="KW-0732">Signal</keyword>
<feature type="chain" id="PRO_5016381172" evidence="7">
    <location>
        <begin position="18"/>
        <end position="114"/>
    </location>
</feature>
<sequence length="114" mass="11793">MRTLLFAAALLPLPALAAAPAPAAFAQCAACHSVNGSNGVGPSLKGIMGRKAGSYPGFRYSRAMKTYGKPWDKTSLAAYLANPQQAVPGNTMPFPGVPDAGQRTAIVNYLATLK</sequence>
<dbReference type="GO" id="GO:0046872">
    <property type="term" value="F:metal ion binding"/>
    <property type="evidence" value="ECO:0007669"/>
    <property type="project" value="UniProtKB-KW"/>
</dbReference>
<keyword evidence="10" id="KW-1185">Reference proteome</keyword>
<keyword evidence="1" id="KW-0813">Transport</keyword>
<evidence type="ECO:0000256" key="1">
    <source>
        <dbReference type="ARBA" id="ARBA00022448"/>
    </source>
</evidence>
<dbReference type="SUPFAM" id="SSF46626">
    <property type="entry name" value="Cytochrome c"/>
    <property type="match status" value="1"/>
</dbReference>
<feature type="signal peptide" evidence="7">
    <location>
        <begin position="1"/>
        <end position="17"/>
    </location>
</feature>
<keyword evidence="5 6" id="KW-0408">Iron</keyword>
<dbReference type="InterPro" id="IPR009056">
    <property type="entry name" value="Cyt_c-like_dom"/>
</dbReference>
<organism evidence="9 10">
    <name type="scientific">Aquitalea magnusonii</name>
    <dbReference type="NCBI Taxonomy" id="332411"/>
    <lineage>
        <taxon>Bacteria</taxon>
        <taxon>Pseudomonadati</taxon>
        <taxon>Pseudomonadota</taxon>
        <taxon>Betaproteobacteria</taxon>
        <taxon>Neisseriales</taxon>
        <taxon>Chromobacteriaceae</taxon>
        <taxon>Aquitalea</taxon>
    </lineage>
</organism>
<evidence type="ECO:0000256" key="6">
    <source>
        <dbReference type="PROSITE-ProRule" id="PRU00433"/>
    </source>
</evidence>
<keyword evidence="3 6" id="KW-0479">Metal-binding</keyword>
<feature type="domain" description="Cytochrome c" evidence="8">
    <location>
        <begin position="16"/>
        <end position="114"/>
    </location>
</feature>
<comment type="caution">
    <text evidence="9">The sequence shown here is derived from an EMBL/GenBank/DDBJ whole genome shotgun (WGS) entry which is preliminary data.</text>
</comment>
<evidence type="ECO:0000256" key="2">
    <source>
        <dbReference type="ARBA" id="ARBA00022617"/>
    </source>
</evidence>
<name>A0A318JKL3_9NEIS</name>
<evidence type="ECO:0000256" key="5">
    <source>
        <dbReference type="ARBA" id="ARBA00023004"/>
    </source>
</evidence>
<dbReference type="PROSITE" id="PS51007">
    <property type="entry name" value="CYTC"/>
    <property type="match status" value="1"/>
</dbReference>
<evidence type="ECO:0000256" key="3">
    <source>
        <dbReference type="ARBA" id="ARBA00022723"/>
    </source>
</evidence>
<dbReference type="InterPro" id="IPR036909">
    <property type="entry name" value="Cyt_c-like_dom_sf"/>
</dbReference>
<evidence type="ECO:0000256" key="4">
    <source>
        <dbReference type="ARBA" id="ARBA00022982"/>
    </source>
</evidence>
<keyword evidence="4" id="KW-0249">Electron transport</keyword>
<protein>
    <submittedName>
        <fullName evidence="9">Cytochrome c</fullName>
    </submittedName>
</protein>
<dbReference type="AlphaFoldDB" id="A0A318JKL3"/>
<dbReference type="RefSeq" id="WP_059286858.1">
    <property type="nucleotide sequence ID" value="NZ_LNQU01000118.1"/>
</dbReference>
<evidence type="ECO:0000256" key="7">
    <source>
        <dbReference type="SAM" id="SignalP"/>
    </source>
</evidence>
<dbReference type="Proteomes" id="UP000248395">
    <property type="component" value="Unassembled WGS sequence"/>
</dbReference>
<evidence type="ECO:0000259" key="8">
    <source>
        <dbReference type="PROSITE" id="PS51007"/>
    </source>
</evidence>
<evidence type="ECO:0000313" key="10">
    <source>
        <dbReference type="Proteomes" id="UP000248395"/>
    </source>
</evidence>
<keyword evidence="2 6" id="KW-0349">Heme</keyword>
<dbReference type="GO" id="GO:0020037">
    <property type="term" value="F:heme binding"/>
    <property type="evidence" value="ECO:0007669"/>
    <property type="project" value="InterPro"/>
</dbReference>
<dbReference type="Pfam" id="PF00034">
    <property type="entry name" value="Cytochrom_C"/>
    <property type="match status" value="1"/>
</dbReference>
<gene>
    <name evidence="9" type="ORF">DFR38_103238</name>
</gene>
<dbReference type="PRINTS" id="PR00604">
    <property type="entry name" value="CYTCHRMECIAB"/>
</dbReference>
<dbReference type="GO" id="GO:0009055">
    <property type="term" value="F:electron transfer activity"/>
    <property type="evidence" value="ECO:0007669"/>
    <property type="project" value="InterPro"/>
</dbReference>
<dbReference type="InterPro" id="IPR002327">
    <property type="entry name" value="Cyt_c_1A/1B"/>
</dbReference>